<feature type="compositionally biased region" description="Polar residues" evidence="1">
    <location>
        <begin position="959"/>
        <end position="990"/>
    </location>
</feature>
<organism evidence="2 3">
    <name type="scientific">Cimex lectularius</name>
    <name type="common">Bed bug</name>
    <name type="synonym">Acanthia lectularia</name>
    <dbReference type="NCBI Taxonomy" id="79782"/>
    <lineage>
        <taxon>Eukaryota</taxon>
        <taxon>Metazoa</taxon>
        <taxon>Ecdysozoa</taxon>
        <taxon>Arthropoda</taxon>
        <taxon>Hexapoda</taxon>
        <taxon>Insecta</taxon>
        <taxon>Pterygota</taxon>
        <taxon>Neoptera</taxon>
        <taxon>Paraneoptera</taxon>
        <taxon>Hemiptera</taxon>
        <taxon>Heteroptera</taxon>
        <taxon>Panheteroptera</taxon>
        <taxon>Cimicomorpha</taxon>
        <taxon>Cimicidae</taxon>
        <taxon>Cimex</taxon>
    </lineage>
</organism>
<dbReference type="GO" id="GO:0010369">
    <property type="term" value="C:chromocenter"/>
    <property type="evidence" value="ECO:0007669"/>
    <property type="project" value="TreeGrafter"/>
</dbReference>
<feature type="region of interest" description="Disordered" evidence="1">
    <location>
        <begin position="333"/>
        <end position="356"/>
    </location>
</feature>
<proteinExistence type="predicted"/>
<feature type="region of interest" description="Disordered" evidence="1">
    <location>
        <begin position="491"/>
        <end position="511"/>
    </location>
</feature>
<evidence type="ECO:0000313" key="3">
    <source>
        <dbReference type="Proteomes" id="UP000494040"/>
    </source>
</evidence>
<accession>A0A8I6SLM0</accession>
<feature type="compositionally biased region" description="Polar residues" evidence="1">
    <location>
        <begin position="438"/>
        <end position="454"/>
    </location>
</feature>
<dbReference type="GO" id="GO:0003682">
    <property type="term" value="F:chromatin binding"/>
    <property type="evidence" value="ECO:0007669"/>
    <property type="project" value="TreeGrafter"/>
</dbReference>
<dbReference type="PANTHER" id="PTHR16112">
    <property type="entry name" value="METHYL-CPG BINDING PROTEIN, DROSOPHILA"/>
    <property type="match status" value="1"/>
</dbReference>
<protein>
    <submittedName>
        <fullName evidence="2">Uncharacterized protein</fullName>
    </submittedName>
</protein>
<dbReference type="OMA" id="IVQQTTM"/>
<dbReference type="RefSeq" id="XP_024085445.1">
    <property type="nucleotide sequence ID" value="XM_024229677.1"/>
</dbReference>
<name>A0A8I6SLM0_CIMLE</name>
<dbReference type="AlphaFoldDB" id="A0A8I6SLM0"/>
<dbReference type="PANTHER" id="PTHR16112:SF16">
    <property type="entry name" value="SIX-BANDED, ISOFORM H"/>
    <property type="match status" value="1"/>
</dbReference>
<feature type="compositionally biased region" description="Polar residues" evidence="1">
    <location>
        <begin position="389"/>
        <end position="409"/>
    </location>
</feature>
<sequence length="1064" mass="117076">SASTLCDLIEYLIIQAALFHSRFEKFSNRICIEFFFSFHIIVVYFDFSSFVFFSPSNTALTSTEQVKAYLQTEGTCKCGLECPVNCDVTFNFSPKVSTRPWTAPVIGPGDLTKLCNHKRKLLTQPSTESVDSRYGDGIVRKKRKVCVPQPSVSQLLSQREQAAKEQLSFNGLPWRENSQQFAKTTLTNGYQEEYRYQDSNSVQYQRLHEGPRCPPQQIGMAPVVNDHLLQTAQSNSIQQVNFEQRLAYTQGIQTYEGKLNKSTRGDFSQLQEVINNVVPAGTQNLNVNRTPPWQQNKQQQNNVYERVPPLHPNSTVPAWNQDFKRKQHRIIKKRYSDDCPNGENRSSSEQPSFMEDPSGYLAQQTALLNSTISRQNANSPSVEGIPLASNINKSYSRPKSRNTVTSRFPDSSLERKKVEEPSSTLPEKQDDRGPIQGATVSTSNRSPPESTSPDTVTTIVTTMASGHTASSNTITSVLAGRANTATVTVNNQTAPPQKQNSVEQPSASPNSLMQNSIPQEVIKNSGHILVSSNGQLIVTNSMLSPQPAVQKINTTSPGTNQIGVTSQVLNHPTVLVNTLPGPLLLQPSVVVDGLNTMQIPQLVGNVAMQQNQVIEETNLLSPDSKRKAVYKKRKMSPTVGSMLLSPQGTNNVMVQQQQLNAPVLQAVTLVPSKTNFASTQQLIAANMLQPLNLVQNFPIQQFIVPAGVSGMVMSDGTILQDAVQLNLLTPVQNTGVYTSGQNLITPGMVIRTPSNQTANKVVPNNQFLSSSNQYLVNNTFSGQLSPMLSVSPNPCSRNQEFIPQNVVVQQPNTSNTTVVQQNTTIVQQTTMVSNQQTQPTPTLNLNHQNFILNEKPNFILTSEKQNFILSPNNDKILINSDNMRGNFVLGNIDKQNFVLNNVDKQNLIINNIDKGFIIDKKNSVSTQTQNQVLQISSTPALVVATNNTLCQKPAFSESPPDTTTLSPVDQEVTTSLQPTSPDEPSSQSLPMVHCISSSSQQAEGFLDNYNGGTGKIGNFAESTCIPVHSLQGKNNFNSKMSLLNVPDSVHIPNNENEMYLKESD</sequence>
<dbReference type="GO" id="GO:0005634">
    <property type="term" value="C:nucleus"/>
    <property type="evidence" value="ECO:0007669"/>
    <property type="project" value="TreeGrafter"/>
</dbReference>
<dbReference type="GeneID" id="106664879"/>
<evidence type="ECO:0000313" key="2">
    <source>
        <dbReference type="EnsemblMetazoa" id="XP_024085445.1"/>
    </source>
</evidence>
<feature type="compositionally biased region" description="Polar residues" evidence="1">
    <location>
        <begin position="495"/>
        <end position="511"/>
    </location>
</feature>
<dbReference type="KEGG" id="clec:106664879"/>
<feature type="region of interest" description="Disordered" evidence="1">
    <location>
        <begin position="952"/>
        <end position="990"/>
    </location>
</feature>
<reference evidence="2" key="1">
    <citation type="submission" date="2022-01" db="UniProtKB">
        <authorList>
            <consortium name="EnsemblMetazoa"/>
        </authorList>
    </citation>
    <scope>IDENTIFICATION</scope>
</reference>
<dbReference type="OrthoDB" id="641149at2759"/>
<evidence type="ECO:0000256" key="1">
    <source>
        <dbReference type="SAM" id="MobiDB-lite"/>
    </source>
</evidence>
<feature type="region of interest" description="Disordered" evidence="1">
    <location>
        <begin position="375"/>
        <end position="455"/>
    </location>
</feature>
<keyword evidence="3" id="KW-1185">Reference proteome</keyword>
<dbReference type="Proteomes" id="UP000494040">
    <property type="component" value="Unassembled WGS sequence"/>
</dbReference>
<dbReference type="EnsemblMetazoa" id="XM_024229677.1">
    <property type="protein sequence ID" value="XP_024085445.1"/>
    <property type="gene ID" value="LOC106664879"/>
</dbReference>